<dbReference type="Proteomes" id="UP000516360">
    <property type="component" value="Chromosome"/>
</dbReference>
<dbReference type="KEGG" id="dtp:JZK55_23140"/>
<name>A0A7G1H5K6_9BACT</name>
<dbReference type="NCBIfam" id="TIGR02436">
    <property type="entry name" value="four helix bundle protein"/>
    <property type="match status" value="1"/>
</dbReference>
<organism evidence="1 2">
    <name type="scientific">Dissulfurispira thermophila</name>
    <dbReference type="NCBI Taxonomy" id="2715679"/>
    <lineage>
        <taxon>Bacteria</taxon>
        <taxon>Pseudomonadati</taxon>
        <taxon>Nitrospirota</taxon>
        <taxon>Thermodesulfovibrionia</taxon>
        <taxon>Thermodesulfovibrionales</taxon>
        <taxon>Dissulfurispiraceae</taxon>
        <taxon>Dissulfurispira</taxon>
    </lineage>
</organism>
<gene>
    <name evidence="1" type="ORF">JZK55_23140</name>
</gene>
<dbReference type="InterPro" id="IPR012657">
    <property type="entry name" value="23S_rRNA-intervening_sequence"/>
</dbReference>
<sequence length="127" mass="14921">MEHGIWNMEYKRFEETEIWQLSKEIIVEIYKLTNEMNKKDAIFVDQMRRAALSVSNNIAEGYERNSKKELAHFLNIAKGSIGELRSLLMVSQELGLIEATDFKHLILKCEIISRQLKGFIRFLEKKT</sequence>
<reference evidence="1 2" key="1">
    <citation type="submission" date="2020-03" db="EMBL/GenBank/DDBJ databases">
        <title>Complete genome sequences of two sulfur-disproportionating bacterial strains T55J and Mzg5.</title>
        <authorList>
            <person name="Umezawa K."/>
            <person name="Kojima H."/>
            <person name="Kato Y."/>
            <person name="Fukui M."/>
        </authorList>
    </citation>
    <scope>NUCLEOTIDE SEQUENCE [LARGE SCALE GENOMIC DNA]</scope>
    <source>
        <strain evidence="1 2">T55J</strain>
    </source>
</reference>
<dbReference type="EMBL" id="AP022873">
    <property type="protein sequence ID" value="BCB97392.1"/>
    <property type="molecule type" value="Genomic_DNA"/>
</dbReference>
<dbReference type="InterPro" id="IPR036583">
    <property type="entry name" value="23S_rRNA_IVS_sf"/>
</dbReference>
<dbReference type="SUPFAM" id="SSF158446">
    <property type="entry name" value="IVS-encoded protein-like"/>
    <property type="match status" value="1"/>
</dbReference>
<evidence type="ECO:0000313" key="1">
    <source>
        <dbReference type="EMBL" id="BCB97392.1"/>
    </source>
</evidence>
<dbReference type="Pfam" id="PF05635">
    <property type="entry name" value="23S_rRNA_IVP"/>
    <property type="match status" value="1"/>
</dbReference>
<dbReference type="PANTHER" id="PTHR38471">
    <property type="entry name" value="FOUR HELIX BUNDLE PROTEIN"/>
    <property type="match status" value="1"/>
</dbReference>
<accession>A0A7G1H5K6</accession>
<dbReference type="CDD" id="cd16377">
    <property type="entry name" value="23S_rRNA_IVP_like"/>
    <property type="match status" value="1"/>
</dbReference>
<dbReference type="RefSeq" id="WP_203472524.1">
    <property type="nucleotide sequence ID" value="NZ_AP022873.1"/>
</dbReference>
<protein>
    <submittedName>
        <fullName evidence="1">Four helix bundle protein</fullName>
    </submittedName>
</protein>
<dbReference type="Gene3D" id="1.20.1440.60">
    <property type="entry name" value="23S rRNA-intervening sequence"/>
    <property type="match status" value="1"/>
</dbReference>
<proteinExistence type="predicted"/>
<dbReference type="AlphaFoldDB" id="A0A7G1H5K6"/>
<keyword evidence="2" id="KW-1185">Reference proteome</keyword>
<evidence type="ECO:0000313" key="2">
    <source>
        <dbReference type="Proteomes" id="UP000516360"/>
    </source>
</evidence>
<dbReference type="PANTHER" id="PTHR38471:SF2">
    <property type="entry name" value="FOUR HELIX BUNDLE PROTEIN"/>
    <property type="match status" value="1"/>
</dbReference>